<dbReference type="PROSITE" id="PS51695">
    <property type="entry name" value="SEDOLISIN"/>
    <property type="match status" value="1"/>
</dbReference>
<feature type="compositionally biased region" description="Polar residues" evidence="8">
    <location>
        <begin position="230"/>
        <end position="247"/>
    </location>
</feature>
<keyword evidence="7" id="KW-0865">Zymogen</keyword>
<dbReference type="SUPFAM" id="SSF52743">
    <property type="entry name" value="Subtilisin-like"/>
    <property type="match status" value="1"/>
</dbReference>
<dbReference type="InterPro" id="IPR050819">
    <property type="entry name" value="Tripeptidyl-peptidase_I"/>
</dbReference>
<proteinExistence type="predicted"/>
<evidence type="ECO:0000256" key="5">
    <source>
        <dbReference type="ARBA" id="ARBA00022825"/>
    </source>
</evidence>
<keyword evidence="2" id="KW-0645">Protease</keyword>
<accession>A0A5C4MAI3</accession>
<evidence type="ECO:0000259" key="10">
    <source>
        <dbReference type="PROSITE" id="PS51695"/>
    </source>
</evidence>
<organism evidence="11 12">
    <name type="scientific">Amycolatopsis alkalitolerans</name>
    <dbReference type="NCBI Taxonomy" id="2547244"/>
    <lineage>
        <taxon>Bacteria</taxon>
        <taxon>Bacillati</taxon>
        <taxon>Actinomycetota</taxon>
        <taxon>Actinomycetes</taxon>
        <taxon>Pseudonocardiales</taxon>
        <taxon>Pseudonocardiaceae</taxon>
        <taxon>Amycolatopsis</taxon>
    </lineage>
</organism>
<dbReference type="GO" id="GO:0008240">
    <property type="term" value="F:tripeptidyl-peptidase activity"/>
    <property type="evidence" value="ECO:0007669"/>
    <property type="project" value="TreeGrafter"/>
</dbReference>
<evidence type="ECO:0000256" key="6">
    <source>
        <dbReference type="ARBA" id="ARBA00022837"/>
    </source>
</evidence>
<evidence type="ECO:0000256" key="9">
    <source>
        <dbReference type="SAM" id="Phobius"/>
    </source>
</evidence>
<keyword evidence="9" id="KW-1133">Transmembrane helix</keyword>
<evidence type="ECO:0000256" key="7">
    <source>
        <dbReference type="ARBA" id="ARBA00023145"/>
    </source>
</evidence>
<dbReference type="Pfam" id="PF09286">
    <property type="entry name" value="Pro-kuma_activ"/>
    <property type="match status" value="1"/>
</dbReference>
<evidence type="ECO:0000256" key="1">
    <source>
        <dbReference type="ARBA" id="ARBA00001913"/>
    </source>
</evidence>
<reference evidence="11 12" key="1">
    <citation type="submission" date="2019-06" db="EMBL/GenBank/DDBJ databases">
        <title>Amycolatopsis alkalitolerans sp. nov., isolated from Gastrodia elata Blume.</title>
        <authorList>
            <person name="Narsing Rao M.P."/>
            <person name="Li W.J."/>
        </authorList>
    </citation>
    <scope>NUCLEOTIDE SEQUENCE [LARGE SCALE GENOMIC DNA]</scope>
    <source>
        <strain evidence="11 12">SYSUP0005</strain>
    </source>
</reference>
<keyword evidence="6" id="KW-0106">Calcium</keyword>
<evidence type="ECO:0000256" key="8">
    <source>
        <dbReference type="SAM" id="MobiDB-lite"/>
    </source>
</evidence>
<feature type="region of interest" description="Disordered" evidence="8">
    <location>
        <begin position="227"/>
        <end position="247"/>
    </location>
</feature>
<evidence type="ECO:0000313" key="12">
    <source>
        <dbReference type="Proteomes" id="UP000305546"/>
    </source>
</evidence>
<dbReference type="SMART" id="SM00944">
    <property type="entry name" value="Pro-kuma_activ"/>
    <property type="match status" value="1"/>
</dbReference>
<dbReference type="PANTHER" id="PTHR14218">
    <property type="entry name" value="PROTEASE S8 TRIPEPTIDYL PEPTIDASE I CLN2"/>
    <property type="match status" value="1"/>
</dbReference>
<keyword evidence="5" id="KW-0720">Serine protease</keyword>
<keyword evidence="3" id="KW-0479">Metal-binding</keyword>
<comment type="cofactor">
    <cofactor evidence="1">
        <name>Ca(2+)</name>
        <dbReference type="ChEBI" id="CHEBI:29108"/>
    </cofactor>
</comment>
<dbReference type="InterPro" id="IPR023828">
    <property type="entry name" value="Peptidase_S8_Ser-AS"/>
</dbReference>
<gene>
    <name evidence="11" type="ORF">FG385_01260</name>
</gene>
<sequence>MEPGNDSQSPARGLCDISFCFPEEVSVARSAARRWNRYRPVILAAAIGLGISVAQVPVAGAAVSPELRPVGSVPAVPHGAARLAAPAADQPVQLNVELAPRDPAALQAFVTAVSTPGSPQYRQYLKKGQFATTFGPSKASIDTVTEALKAQGLQPGPVSADGLSIPVHTTIGEAARALHVGFAGYRLADGRTSYANTDAAELPSTAAAVVTGIVGLNDLVKPVAHHTRSSRTVAAPTSASSPFQPNTATPSYCSDIKNVLASNGLTDTQDYWEPATLSANYAYGTSQLYNQYGNIGSGVNVGVFELENYSQADIDAFKQCFGLRTSVSAVKVDGGPTAPADMNTGVGLESALDIEILAGLAPGAGITVYQGPDNPSPAQYLDVYRRMVTDDSVQVISTSWGICEPNLRDVDPTLMSSEATIFQTAAAQGQTVVAASGDSGSTDCYQGAGSPHGSELAVDDPAAQPNVLGVGGTRMTLPSGGSSVVQSTWNTTGNPSGASGGGVSPNEVLSGAANYQSGVQGAGYSNVCGAASGEQCRQVPDVSALADPSTGYLVAYGHDATSQYWTIIGGTSGAAPLWAAIIALSDASQSCAANGAVGLVNPALYQNANLLTDVTTGTNVIPDSGYTGNLYSAGTGYDLATGLGTPKAPTLVEALCAAKPASVGSTFTAVAPTRVLDTRSAIGTSGTAPLGAGATLPLHVTGANGVPSSGVTAVVLNVTATEPTDSGFLTLYPDGQPRPASSNLNFVPGETIPNLVTVPVGSNGVVDIYNKFGTVHVVADLFGYYATGAGSLYNPLTPARVLDTRSAIGTSGTAPLGTGATLPLQVTGANGVPSSGVTAVVLNVTATESTDGGYLTLYPDGQSRPASSNLNFVAGETIPNLVTVPVGSNGVVDIYNRFGTVHVIADLFGYFTSSGTGYKFHTSTPQRLLDTRSGQGVAPGQPAPVGAGGVLALPLTDTAGPGNAGPLANAAGLVLNVTVTGSTDGGFLTVYPSNVARPASSNLNFVAGQTIPNAVVTAVNGSAIDFYNRFGTVQVIADLFGYYASN</sequence>
<name>A0A5C4MAI3_9PSEU</name>
<protein>
    <recommendedName>
        <fullName evidence="10">Peptidase S53 domain-containing protein</fullName>
    </recommendedName>
</protein>
<dbReference type="Gene3D" id="3.40.50.200">
    <property type="entry name" value="Peptidase S8/S53 domain"/>
    <property type="match status" value="1"/>
</dbReference>
<keyword evidence="12" id="KW-1185">Reference proteome</keyword>
<evidence type="ECO:0000256" key="3">
    <source>
        <dbReference type="ARBA" id="ARBA00022723"/>
    </source>
</evidence>
<keyword evidence="4" id="KW-0378">Hydrolase</keyword>
<dbReference type="InterPro" id="IPR030400">
    <property type="entry name" value="Sedolisin_dom"/>
</dbReference>
<dbReference type="AlphaFoldDB" id="A0A5C4MAI3"/>
<dbReference type="EMBL" id="VDFW01000001">
    <property type="protein sequence ID" value="TNC29619.1"/>
    <property type="molecule type" value="Genomic_DNA"/>
</dbReference>
<evidence type="ECO:0000313" key="11">
    <source>
        <dbReference type="EMBL" id="TNC29619.1"/>
    </source>
</evidence>
<dbReference type="CDD" id="cd11377">
    <property type="entry name" value="Pro-peptidase_S53"/>
    <property type="match status" value="1"/>
</dbReference>
<dbReference type="PANTHER" id="PTHR14218:SF15">
    <property type="entry name" value="TRIPEPTIDYL-PEPTIDASE 1"/>
    <property type="match status" value="1"/>
</dbReference>
<dbReference type="SUPFAM" id="SSF54897">
    <property type="entry name" value="Protease propeptides/inhibitors"/>
    <property type="match status" value="1"/>
</dbReference>
<dbReference type="Proteomes" id="UP000305546">
    <property type="component" value="Unassembled WGS sequence"/>
</dbReference>
<dbReference type="GO" id="GO:0006508">
    <property type="term" value="P:proteolysis"/>
    <property type="evidence" value="ECO:0007669"/>
    <property type="project" value="UniProtKB-KW"/>
</dbReference>
<dbReference type="CDD" id="cd04056">
    <property type="entry name" value="Peptidases_S53"/>
    <property type="match status" value="1"/>
</dbReference>
<keyword evidence="9" id="KW-0472">Membrane</keyword>
<feature type="transmembrane region" description="Helical" evidence="9">
    <location>
        <begin position="41"/>
        <end position="63"/>
    </location>
</feature>
<dbReference type="InterPro" id="IPR036852">
    <property type="entry name" value="Peptidase_S8/S53_dom_sf"/>
</dbReference>
<evidence type="ECO:0000256" key="2">
    <source>
        <dbReference type="ARBA" id="ARBA00022670"/>
    </source>
</evidence>
<keyword evidence="9" id="KW-0812">Transmembrane</keyword>
<feature type="domain" description="Peptidase S53" evidence="10">
    <location>
        <begin position="271"/>
        <end position="658"/>
    </location>
</feature>
<dbReference type="PROSITE" id="PS00138">
    <property type="entry name" value="SUBTILASE_SER"/>
    <property type="match status" value="1"/>
</dbReference>
<evidence type="ECO:0000256" key="4">
    <source>
        <dbReference type="ARBA" id="ARBA00022801"/>
    </source>
</evidence>
<dbReference type="GO" id="GO:0046872">
    <property type="term" value="F:metal ion binding"/>
    <property type="evidence" value="ECO:0007669"/>
    <property type="project" value="UniProtKB-KW"/>
</dbReference>
<comment type="caution">
    <text evidence="11">The sequence shown here is derived from an EMBL/GenBank/DDBJ whole genome shotgun (WGS) entry which is preliminary data.</text>
</comment>
<dbReference type="InterPro" id="IPR015366">
    <property type="entry name" value="S53_propep"/>
</dbReference>
<dbReference type="GO" id="GO:0004252">
    <property type="term" value="F:serine-type endopeptidase activity"/>
    <property type="evidence" value="ECO:0007669"/>
    <property type="project" value="InterPro"/>
</dbReference>